<feature type="domain" description="Cupin type-2" evidence="1">
    <location>
        <begin position="38"/>
        <end position="104"/>
    </location>
</feature>
<keyword evidence="3" id="KW-1185">Reference proteome</keyword>
<accession>A0ABW8C4U4</accession>
<evidence type="ECO:0000259" key="1">
    <source>
        <dbReference type="Pfam" id="PF07883"/>
    </source>
</evidence>
<dbReference type="Proteomes" id="UP001614394">
    <property type="component" value="Unassembled WGS sequence"/>
</dbReference>
<dbReference type="RefSeq" id="WP_399645569.1">
    <property type="nucleotide sequence ID" value="NZ_JBITYG010000002.1"/>
</dbReference>
<evidence type="ECO:0000313" key="3">
    <source>
        <dbReference type="Proteomes" id="UP001614394"/>
    </source>
</evidence>
<dbReference type="Pfam" id="PF07883">
    <property type="entry name" value="Cupin_2"/>
    <property type="match status" value="1"/>
</dbReference>
<gene>
    <name evidence="2" type="ORF">ACIGXA_07775</name>
</gene>
<evidence type="ECO:0000313" key="2">
    <source>
        <dbReference type="EMBL" id="MFI9100410.1"/>
    </source>
</evidence>
<sequence length="126" mass="13241">MQKFSIDDSPLTSEYGIHIGRWEQYAAASGLPFSAMWCQVPANSQSVLDNHPEVELAVVVGGDAVFTVNGEDTAAPAGSAILLTPGDRHVITAGDEPVRILSIYWLPGDAAPAGSEPEEAEPADAH</sequence>
<proteinExistence type="predicted"/>
<comment type="caution">
    <text evidence="2">The sequence shown here is derived from an EMBL/GenBank/DDBJ whole genome shotgun (WGS) entry which is preliminary data.</text>
</comment>
<dbReference type="InterPro" id="IPR014710">
    <property type="entry name" value="RmlC-like_jellyroll"/>
</dbReference>
<organism evidence="2 3">
    <name type="scientific">Streptomyces fildesensis</name>
    <dbReference type="NCBI Taxonomy" id="375757"/>
    <lineage>
        <taxon>Bacteria</taxon>
        <taxon>Bacillati</taxon>
        <taxon>Actinomycetota</taxon>
        <taxon>Actinomycetes</taxon>
        <taxon>Kitasatosporales</taxon>
        <taxon>Streptomycetaceae</taxon>
        <taxon>Streptomyces</taxon>
    </lineage>
</organism>
<dbReference type="InterPro" id="IPR013096">
    <property type="entry name" value="Cupin_2"/>
</dbReference>
<reference evidence="2 3" key="1">
    <citation type="submission" date="2024-10" db="EMBL/GenBank/DDBJ databases">
        <title>The Natural Products Discovery Center: Release of the First 8490 Sequenced Strains for Exploring Actinobacteria Biosynthetic Diversity.</title>
        <authorList>
            <person name="Kalkreuter E."/>
            <person name="Kautsar S.A."/>
            <person name="Yang D."/>
            <person name="Bader C.D."/>
            <person name="Teijaro C.N."/>
            <person name="Fluegel L."/>
            <person name="Davis C.M."/>
            <person name="Simpson J.R."/>
            <person name="Lauterbach L."/>
            <person name="Steele A.D."/>
            <person name="Gui C."/>
            <person name="Meng S."/>
            <person name="Li G."/>
            <person name="Viehrig K."/>
            <person name="Ye F."/>
            <person name="Su P."/>
            <person name="Kiefer A.F."/>
            <person name="Nichols A."/>
            <person name="Cepeda A.J."/>
            <person name="Yan W."/>
            <person name="Fan B."/>
            <person name="Jiang Y."/>
            <person name="Adhikari A."/>
            <person name="Zheng C.-J."/>
            <person name="Schuster L."/>
            <person name="Cowan T.M."/>
            <person name="Smanski M.J."/>
            <person name="Chevrette M.G."/>
            <person name="De Carvalho L.P.S."/>
            <person name="Shen B."/>
        </authorList>
    </citation>
    <scope>NUCLEOTIDE SEQUENCE [LARGE SCALE GENOMIC DNA]</scope>
    <source>
        <strain evidence="2 3">NPDC053399</strain>
    </source>
</reference>
<dbReference type="SUPFAM" id="SSF51182">
    <property type="entry name" value="RmlC-like cupins"/>
    <property type="match status" value="1"/>
</dbReference>
<dbReference type="EMBL" id="JBITYG010000002">
    <property type="protein sequence ID" value="MFI9100410.1"/>
    <property type="molecule type" value="Genomic_DNA"/>
</dbReference>
<protein>
    <submittedName>
        <fullName evidence="2">Cupin domain-containing protein</fullName>
    </submittedName>
</protein>
<dbReference type="Gene3D" id="2.60.120.10">
    <property type="entry name" value="Jelly Rolls"/>
    <property type="match status" value="1"/>
</dbReference>
<name>A0ABW8C4U4_9ACTN</name>
<dbReference type="InterPro" id="IPR011051">
    <property type="entry name" value="RmlC_Cupin_sf"/>
</dbReference>